<dbReference type="GO" id="GO:0009897">
    <property type="term" value="C:external side of plasma membrane"/>
    <property type="evidence" value="ECO:0007669"/>
    <property type="project" value="TreeGrafter"/>
</dbReference>
<dbReference type="PANTHER" id="PTHR23220">
    <property type="entry name" value="INTEGRIN ALPHA"/>
    <property type="match status" value="1"/>
</dbReference>
<evidence type="ECO:0008006" key="5">
    <source>
        <dbReference type="Google" id="ProtNLM"/>
    </source>
</evidence>
<dbReference type="Gene3D" id="2.130.10.130">
    <property type="entry name" value="Integrin alpha, N-terminal"/>
    <property type="match status" value="3"/>
</dbReference>
<dbReference type="GO" id="GO:0005178">
    <property type="term" value="F:integrin binding"/>
    <property type="evidence" value="ECO:0007669"/>
    <property type="project" value="TreeGrafter"/>
</dbReference>
<dbReference type="GO" id="GO:0033627">
    <property type="term" value="P:cell adhesion mediated by integrin"/>
    <property type="evidence" value="ECO:0007669"/>
    <property type="project" value="TreeGrafter"/>
</dbReference>
<keyword evidence="1" id="KW-0732">Signal</keyword>
<dbReference type="EMBL" id="BARS01002536">
    <property type="protein sequence ID" value="GAF69044.1"/>
    <property type="molecule type" value="Genomic_DNA"/>
</dbReference>
<dbReference type="SUPFAM" id="SSF69318">
    <property type="entry name" value="Integrin alpha N-terminal domain"/>
    <property type="match status" value="1"/>
</dbReference>
<evidence type="ECO:0000256" key="3">
    <source>
        <dbReference type="ARBA" id="ARBA00023180"/>
    </source>
</evidence>
<dbReference type="PRINTS" id="PR01185">
    <property type="entry name" value="INTEGRINA"/>
</dbReference>
<dbReference type="GO" id="GO:0007160">
    <property type="term" value="P:cell-matrix adhesion"/>
    <property type="evidence" value="ECO:0007669"/>
    <property type="project" value="TreeGrafter"/>
</dbReference>
<dbReference type="InterPro" id="IPR028994">
    <property type="entry name" value="Integrin_alpha_N"/>
</dbReference>
<dbReference type="InterPro" id="IPR013519">
    <property type="entry name" value="Int_alpha_beta-p"/>
</dbReference>
<sequence length="256" mass="27745">DVIVGAILYNNRDGRAYIYYGGADMDSTPDVILDGELGAASRFCYELSSGDINNDGYSDVLVGTNRYNNWTGRVYVYFGGLSMDSDPDVIFDGENEGDRLSFYNLSAGDVNNDGYDDVLVGAGLWNSLTGRVYVFYGSASMDPFVDAALADIVLDGENVGDMFGDSVSSGDINNDGYDDVIIAADEYNNATGRVYVYHGGLSMDTMPDIILDGENEQNWFGIPTRLVGDVNGDGYNDVAIGGDHRVHIFFGPDFNQ</sequence>
<evidence type="ECO:0000256" key="2">
    <source>
        <dbReference type="ARBA" id="ARBA00022737"/>
    </source>
</evidence>
<dbReference type="GO" id="GO:0007229">
    <property type="term" value="P:integrin-mediated signaling pathway"/>
    <property type="evidence" value="ECO:0007669"/>
    <property type="project" value="TreeGrafter"/>
</dbReference>
<dbReference type="GO" id="GO:0098609">
    <property type="term" value="P:cell-cell adhesion"/>
    <property type="evidence" value="ECO:0007669"/>
    <property type="project" value="TreeGrafter"/>
</dbReference>
<dbReference type="PROSITE" id="PS51470">
    <property type="entry name" value="FG_GAP"/>
    <property type="match status" value="3"/>
</dbReference>
<proteinExistence type="predicted"/>
<gene>
    <name evidence="4" type="ORF">S01H1_04840</name>
</gene>
<evidence type="ECO:0000313" key="4">
    <source>
        <dbReference type="EMBL" id="GAF69044.1"/>
    </source>
</evidence>
<evidence type="ECO:0000256" key="1">
    <source>
        <dbReference type="ARBA" id="ARBA00022729"/>
    </source>
</evidence>
<dbReference type="Pfam" id="PF01839">
    <property type="entry name" value="FG-GAP"/>
    <property type="match status" value="3"/>
</dbReference>
<dbReference type="PANTHER" id="PTHR23220:SF122">
    <property type="entry name" value="INTEGRIN ALPHA-PS1"/>
    <property type="match status" value="1"/>
</dbReference>
<dbReference type="AlphaFoldDB" id="X0RJP0"/>
<comment type="caution">
    <text evidence="4">The sequence shown here is derived from an EMBL/GenBank/DDBJ whole genome shotgun (WGS) entry which is preliminary data.</text>
</comment>
<name>X0RJP0_9ZZZZ</name>
<dbReference type="GO" id="GO:0008305">
    <property type="term" value="C:integrin complex"/>
    <property type="evidence" value="ECO:0007669"/>
    <property type="project" value="InterPro"/>
</dbReference>
<accession>X0RJP0</accession>
<dbReference type="InterPro" id="IPR000413">
    <property type="entry name" value="Integrin_alpha"/>
</dbReference>
<dbReference type="SMART" id="SM00191">
    <property type="entry name" value="Int_alpha"/>
    <property type="match status" value="3"/>
</dbReference>
<feature type="non-terminal residue" evidence="4">
    <location>
        <position position="1"/>
    </location>
</feature>
<dbReference type="InterPro" id="IPR013517">
    <property type="entry name" value="FG-GAP"/>
</dbReference>
<reference evidence="4" key="1">
    <citation type="journal article" date="2014" name="Front. Microbiol.">
        <title>High frequency of phylogenetically diverse reductive dehalogenase-homologous genes in deep subseafloor sedimentary metagenomes.</title>
        <authorList>
            <person name="Kawai M."/>
            <person name="Futagami T."/>
            <person name="Toyoda A."/>
            <person name="Takaki Y."/>
            <person name="Nishi S."/>
            <person name="Hori S."/>
            <person name="Arai W."/>
            <person name="Tsubouchi T."/>
            <person name="Morono Y."/>
            <person name="Uchiyama I."/>
            <person name="Ito T."/>
            <person name="Fujiyama A."/>
            <person name="Inagaki F."/>
            <person name="Takami H."/>
        </authorList>
    </citation>
    <scope>NUCLEOTIDE SEQUENCE</scope>
    <source>
        <strain evidence="4">Expedition CK06-06</strain>
    </source>
</reference>
<organism evidence="4">
    <name type="scientific">marine sediment metagenome</name>
    <dbReference type="NCBI Taxonomy" id="412755"/>
    <lineage>
        <taxon>unclassified sequences</taxon>
        <taxon>metagenomes</taxon>
        <taxon>ecological metagenomes</taxon>
    </lineage>
</organism>
<keyword evidence="2" id="KW-0677">Repeat</keyword>
<keyword evidence="3" id="KW-0325">Glycoprotein</keyword>
<protein>
    <recommendedName>
        <fullName evidence="5">VCBS repeat-containing protein</fullName>
    </recommendedName>
</protein>